<dbReference type="InterPro" id="IPR038454">
    <property type="entry name" value="DnaA_N_sf"/>
</dbReference>
<dbReference type="InterPro" id="IPR003593">
    <property type="entry name" value="AAA+_ATPase"/>
</dbReference>
<dbReference type="InterPro" id="IPR024633">
    <property type="entry name" value="DnaA_N_dom"/>
</dbReference>
<dbReference type="SMART" id="SM00382">
    <property type="entry name" value="AAA"/>
    <property type="match status" value="1"/>
</dbReference>
<dbReference type="FunFam" id="3.40.50.300:FF:000668">
    <property type="entry name" value="Chromosomal replication initiator protein DnaA"/>
    <property type="match status" value="1"/>
</dbReference>
<feature type="domain" description="AAA+ ATPase" evidence="12">
    <location>
        <begin position="151"/>
        <end position="285"/>
    </location>
</feature>
<evidence type="ECO:0000256" key="9">
    <source>
        <dbReference type="NCBIfam" id="TIGR00362"/>
    </source>
</evidence>
<evidence type="ECO:0000256" key="4">
    <source>
        <dbReference type="ARBA" id="ARBA00022741"/>
    </source>
</evidence>
<comment type="function">
    <text evidence="8 10">Plays an essential role in the initiation and regulation of chromosomal replication. ATP-DnaA binds to the origin of replication (oriC) to initiate formation of the DNA replication initiation complex once per cell cycle. Binds the DnaA box (a 9 base pair repeat at the origin) and separates the double-stranded (ds)DNA. Forms a right-handed helical filament on oriC DNA; dsDNA binds to the exterior of the filament while single-stranded (ss)DNA is stabiized in the filament's interior. The ATP-DnaA-oriC complex binds and stabilizes one strand of the AT-rich DNA unwinding element (DUE), permitting loading of DNA polymerase. After initiation quickly degrades to an ADP-DnaA complex that is not apt for DNA replication. Binds acidic phospholipids.</text>
</comment>
<sequence>MDTKRLWKDVLGNIKISISAANYQTWFSQTFITSIKEVGEGRQIIEIGCSSAFIADGIEKRYVGLLQDTLNQITGLKNDIIFVVKQNPQIQEKLDQPLFTLEKKGGEEIVTSALKKGRIRQGFTFDNFAVSGTNQMAHAAAEAVARNPGNAYNPLFLYGGVGVGKTHLMLAVAQRVLEKDPDVSVLYCMGEEFTTEIVDAIRNKTTILFKNRYRRLKLLMVDDIQFIAGKTAVQEEFFHTFNTLQREGGQVILTSDRPPSEIERLEERLKSRFEAGLTIDISPPDFELRAAITLIKAKERGIELEMDVAQTIAVNIDSPRRIEGFLTRLFTEAKLGEKTIDIDLVTKLLGITNGEARAFKKPLSAQQVINAVSDYYSLGKRSLLGASRTQTIALPRQILMYILRIDLGLPLQEVGRLVGGRDHTTVMHAVEKISKNLGQNSGLQEDILGIKKGISP</sequence>
<dbReference type="CDD" id="cd06571">
    <property type="entry name" value="Bac_DnaA_C"/>
    <property type="match status" value="1"/>
</dbReference>
<feature type="binding site" evidence="8">
    <location>
        <position position="164"/>
    </location>
    <ligand>
        <name>ATP</name>
        <dbReference type="ChEBI" id="CHEBI:30616"/>
    </ligand>
</feature>
<dbReference type="Gene3D" id="3.40.50.300">
    <property type="entry name" value="P-loop containing nucleotide triphosphate hydrolases"/>
    <property type="match status" value="1"/>
</dbReference>
<evidence type="ECO:0000256" key="5">
    <source>
        <dbReference type="ARBA" id="ARBA00022840"/>
    </source>
</evidence>
<dbReference type="PANTHER" id="PTHR30050">
    <property type="entry name" value="CHROMOSOMAL REPLICATION INITIATOR PROTEIN DNAA"/>
    <property type="match status" value="1"/>
</dbReference>
<evidence type="ECO:0000313" key="14">
    <source>
        <dbReference type="EMBL" id="OGY10528.1"/>
    </source>
</evidence>
<evidence type="ECO:0000256" key="11">
    <source>
        <dbReference type="RuleBase" id="RU004227"/>
    </source>
</evidence>
<keyword evidence="2 8" id="KW-0963">Cytoplasm</keyword>
<evidence type="ECO:0000313" key="15">
    <source>
        <dbReference type="Proteomes" id="UP000178319"/>
    </source>
</evidence>
<gene>
    <name evidence="8" type="primary">dnaA</name>
    <name evidence="14" type="ORF">A3D26_00310</name>
</gene>
<evidence type="ECO:0000256" key="3">
    <source>
        <dbReference type="ARBA" id="ARBA00022705"/>
    </source>
</evidence>
<dbReference type="Gene3D" id="1.10.8.60">
    <property type="match status" value="1"/>
</dbReference>
<dbReference type="GO" id="GO:0006275">
    <property type="term" value="P:regulation of DNA replication"/>
    <property type="evidence" value="ECO:0007669"/>
    <property type="project" value="UniProtKB-UniRule"/>
</dbReference>
<proteinExistence type="inferred from homology"/>
<evidence type="ECO:0000256" key="1">
    <source>
        <dbReference type="ARBA" id="ARBA00006583"/>
    </source>
</evidence>
<feature type="binding site" evidence="8">
    <location>
        <position position="162"/>
    </location>
    <ligand>
        <name>ATP</name>
        <dbReference type="ChEBI" id="CHEBI:30616"/>
    </ligand>
</feature>
<comment type="domain">
    <text evidence="8">Domain I is involved in oligomerization and binding regulators, domain II is flexibile and of varying length in different bacteria, domain III forms the AAA+ region, while domain IV binds dsDNA.</text>
</comment>
<dbReference type="STRING" id="1797516.A3D26_00310"/>
<dbReference type="GO" id="GO:0008289">
    <property type="term" value="F:lipid binding"/>
    <property type="evidence" value="ECO:0007669"/>
    <property type="project" value="UniProtKB-KW"/>
</dbReference>
<dbReference type="Proteomes" id="UP000178319">
    <property type="component" value="Unassembled WGS sequence"/>
</dbReference>
<feature type="domain" description="Chromosomal replication initiator DnaA C-terminal" evidence="13">
    <location>
        <begin position="364"/>
        <end position="433"/>
    </location>
</feature>
<feature type="region of interest" description="Domain I, interacts with DnaA modulators" evidence="8">
    <location>
        <begin position="1"/>
        <end position="108"/>
    </location>
</feature>
<keyword evidence="7 8" id="KW-0238">DNA-binding</keyword>
<dbReference type="InterPro" id="IPR001957">
    <property type="entry name" value="Chromosome_initiator_DnaA"/>
</dbReference>
<dbReference type="GO" id="GO:0005737">
    <property type="term" value="C:cytoplasm"/>
    <property type="evidence" value="ECO:0007669"/>
    <property type="project" value="UniProtKB-SubCell"/>
</dbReference>
<dbReference type="SUPFAM" id="SSF52540">
    <property type="entry name" value="P-loop containing nucleoside triphosphate hydrolases"/>
    <property type="match status" value="1"/>
</dbReference>
<dbReference type="GO" id="GO:0005524">
    <property type="term" value="F:ATP binding"/>
    <property type="evidence" value="ECO:0007669"/>
    <property type="project" value="UniProtKB-UniRule"/>
</dbReference>
<feature type="region of interest" description="Domain IV, binds dsDNA" evidence="8">
    <location>
        <begin position="334"/>
        <end position="456"/>
    </location>
</feature>
<comment type="subcellular location">
    <subcellularLocation>
        <location evidence="8">Cytoplasm</location>
    </subcellularLocation>
</comment>
<dbReference type="GO" id="GO:0003688">
    <property type="term" value="F:DNA replication origin binding"/>
    <property type="evidence" value="ECO:0007669"/>
    <property type="project" value="UniProtKB-UniRule"/>
</dbReference>
<comment type="caution">
    <text evidence="8">Lacks conserved residue(s) required for the propagation of feature annotation.</text>
</comment>
<keyword evidence="5 8" id="KW-0067">ATP-binding</keyword>
<dbReference type="HAMAP" id="MF_00377">
    <property type="entry name" value="DnaA_bact"/>
    <property type="match status" value="1"/>
</dbReference>
<dbReference type="Pfam" id="PF08299">
    <property type="entry name" value="Bac_DnaA_C"/>
    <property type="match status" value="1"/>
</dbReference>
<keyword evidence="4 8" id="KW-0547">Nucleotide-binding</keyword>
<dbReference type="SMART" id="SM00760">
    <property type="entry name" value="Bac_DnaA_C"/>
    <property type="match status" value="1"/>
</dbReference>
<protein>
    <recommendedName>
        <fullName evidence="8 9">Chromosomal replication initiator protein DnaA</fullName>
    </recommendedName>
</protein>
<dbReference type="InterPro" id="IPR020591">
    <property type="entry name" value="Chromosome_initiator_DnaA-like"/>
</dbReference>
<evidence type="ECO:0000256" key="10">
    <source>
        <dbReference type="RuleBase" id="RU000577"/>
    </source>
</evidence>
<reference evidence="14 15" key="1">
    <citation type="journal article" date="2016" name="Nat. Commun.">
        <title>Thousands of microbial genomes shed light on interconnected biogeochemical processes in an aquifer system.</title>
        <authorList>
            <person name="Anantharaman K."/>
            <person name="Brown C.T."/>
            <person name="Hug L.A."/>
            <person name="Sharon I."/>
            <person name="Castelle C.J."/>
            <person name="Probst A.J."/>
            <person name="Thomas B.C."/>
            <person name="Singh A."/>
            <person name="Wilkins M.J."/>
            <person name="Karaoz U."/>
            <person name="Brodie E.L."/>
            <person name="Williams K.H."/>
            <person name="Hubbard S.S."/>
            <person name="Banfield J.F."/>
        </authorList>
    </citation>
    <scope>NUCLEOTIDE SEQUENCE [LARGE SCALE GENOMIC DNA]</scope>
</reference>
<dbReference type="InterPro" id="IPR010921">
    <property type="entry name" value="Trp_repressor/repl_initiator"/>
</dbReference>
<evidence type="ECO:0000256" key="6">
    <source>
        <dbReference type="ARBA" id="ARBA00023121"/>
    </source>
</evidence>
<evidence type="ECO:0000256" key="8">
    <source>
        <dbReference type="HAMAP-Rule" id="MF_00377"/>
    </source>
</evidence>
<dbReference type="InterPro" id="IPR027417">
    <property type="entry name" value="P-loop_NTPase"/>
</dbReference>
<keyword evidence="6 8" id="KW-0446">Lipid-binding</keyword>
<name>A0A1G1V567_9BACT</name>
<feature type="binding site" evidence="8">
    <location>
        <position position="165"/>
    </location>
    <ligand>
        <name>ATP</name>
        <dbReference type="ChEBI" id="CHEBI:30616"/>
    </ligand>
</feature>
<dbReference type="PRINTS" id="PR00051">
    <property type="entry name" value="DNAA"/>
</dbReference>
<dbReference type="PANTHER" id="PTHR30050:SF2">
    <property type="entry name" value="CHROMOSOMAL REPLICATION INITIATOR PROTEIN DNAA"/>
    <property type="match status" value="1"/>
</dbReference>
<dbReference type="GO" id="GO:0005886">
    <property type="term" value="C:plasma membrane"/>
    <property type="evidence" value="ECO:0007669"/>
    <property type="project" value="TreeGrafter"/>
</dbReference>
<accession>A0A1G1V567</accession>
<dbReference type="GO" id="GO:0006270">
    <property type="term" value="P:DNA replication initiation"/>
    <property type="evidence" value="ECO:0007669"/>
    <property type="project" value="UniProtKB-UniRule"/>
</dbReference>
<evidence type="ECO:0000256" key="2">
    <source>
        <dbReference type="ARBA" id="ARBA00022490"/>
    </source>
</evidence>
<dbReference type="EMBL" id="MHBZ01000033">
    <property type="protein sequence ID" value="OGY10528.1"/>
    <property type="molecule type" value="Genomic_DNA"/>
</dbReference>
<organism evidence="14 15">
    <name type="scientific">Candidatus Blackburnbacteria bacterium RIFCSPHIGHO2_02_FULL_44_20</name>
    <dbReference type="NCBI Taxonomy" id="1797516"/>
    <lineage>
        <taxon>Bacteria</taxon>
        <taxon>Candidatus Blackburniibacteriota</taxon>
    </lineage>
</organism>
<dbReference type="NCBIfam" id="TIGR00362">
    <property type="entry name" value="DnaA"/>
    <property type="match status" value="1"/>
</dbReference>
<dbReference type="InterPro" id="IPR013317">
    <property type="entry name" value="DnaA_dom"/>
</dbReference>
<dbReference type="Pfam" id="PF11638">
    <property type="entry name" value="DnaA_N"/>
    <property type="match status" value="1"/>
</dbReference>
<comment type="caution">
    <text evidence="14">The sequence shown here is derived from an EMBL/GenBank/DDBJ whole genome shotgun (WGS) entry which is preliminary data.</text>
</comment>
<feature type="binding site" evidence="8">
    <location>
        <position position="166"/>
    </location>
    <ligand>
        <name>ATP</name>
        <dbReference type="ChEBI" id="CHEBI:30616"/>
    </ligand>
</feature>
<dbReference type="Pfam" id="PF00308">
    <property type="entry name" value="Bac_DnaA"/>
    <property type="match status" value="1"/>
</dbReference>
<comment type="subunit">
    <text evidence="8">Oligomerizes as a right-handed, spiral filament on DNA at oriC.</text>
</comment>
<dbReference type="Gene3D" id="3.30.300.180">
    <property type="match status" value="1"/>
</dbReference>
<keyword evidence="3 8" id="KW-0235">DNA replication</keyword>
<dbReference type="InterPro" id="IPR013159">
    <property type="entry name" value="DnaA_C"/>
</dbReference>
<evidence type="ECO:0000259" key="13">
    <source>
        <dbReference type="SMART" id="SM00760"/>
    </source>
</evidence>
<dbReference type="CDD" id="cd00009">
    <property type="entry name" value="AAA"/>
    <property type="match status" value="1"/>
</dbReference>
<dbReference type="AlphaFoldDB" id="A0A1G1V567"/>
<evidence type="ECO:0000259" key="12">
    <source>
        <dbReference type="SMART" id="SM00382"/>
    </source>
</evidence>
<comment type="similarity">
    <text evidence="1 8 11">Belongs to the DnaA family.</text>
</comment>
<evidence type="ECO:0000256" key="7">
    <source>
        <dbReference type="ARBA" id="ARBA00023125"/>
    </source>
</evidence>
<dbReference type="Gene3D" id="1.10.1750.10">
    <property type="match status" value="1"/>
</dbReference>
<dbReference type="SUPFAM" id="SSF48295">
    <property type="entry name" value="TrpR-like"/>
    <property type="match status" value="1"/>
</dbReference>